<feature type="domain" description="HAMP" evidence="3">
    <location>
        <begin position="351"/>
        <end position="412"/>
    </location>
</feature>
<evidence type="ECO:0000313" key="4">
    <source>
        <dbReference type="EMBL" id="PIE63106.1"/>
    </source>
</evidence>
<dbReference type="SMART" id="SM00331">
    <property type="entry name" value="PP2C_SIG"/>
    <property type="match status" value="1"/>
</dbReference>
<dbReference type="Pfam" id="PF08269">
    <property type="entry name" value="dCache_2"/>
    <property type="match status" value="1"/>
</dbReference>
<dbReference type="SMART" id="SM00304">
    <property type="entry name" value="HAMP"/>
    <property type="match status" value="1"/>
</dbReference>
<dbReference type="GO" id="GO:0016791">
    <property type="term" value="F:phosphatase activity"/>
    <property type="evidence" value="ECO:0007669"/>
    <property type="project" value="TreeGrafter"/>
</dbReference>
<dbReference type="PROSITE" id="PS50885">
    <property type="entry name" value="HAMP"/>
    <property type="match status" value="1"/>
</dbReference>
<dbReference type="Gene3D" id="6.10.340.10">
    <property type="match status" value="1"/>
</dbReference>
<dbReference type="GO" id="GO:0016020">
    <property type="term" value="C:membrane"/>
    <property type="evidence" value="ECO:0007669"/>
    <property type="project" value="InterPro"/>
</dbReference>
<keyword evidence="2" id="KW-0812">Transmembrane</keyword>
<sequence length="667" mass="74908">MFSTIKGKILFAVIMVMVISTLVNLFLTHRDVGNAILTAQQDFALNILHALDLIIEGDYRILLREQQDLTRLKRSQLKDTARIIASVFQGFAAKGDSQETSRLEQALSWLGKAPFDHVNYYIIDAQANVTASSNEQVTTLSLESLEDVKHRNLSRVMQFDNLTQRENFATFNFDQNQENASVLAYFKPFPPWSLTIVTSVDITGLQALAEKQKFRIISSLTDYIQDLKIADSGFVYIFEESGAVLVPHAGSASQSMSTLVNQHTGNLINDDIREHATAEFSHFHYLTDIPDKTPREMIAYCYYFKPFKWYISVIIPFQEIKLPAQRLVIRQSLIIMMLSMAGLVTIILVVSRIVRPLHRLSSYARKIPKLDFTKPMEKATPVDDLPEKYKDEVGDLAASFILMRHELSRTVQDLINTTTARQHIESELGSAREIQRGLVPKTFPGQRKFEHIDLYATLQPAKDVGADLYDFFQLDDDHVVFTLGGVSVKGVPAALFMVVTRTLIRVFSEKDLSPARIMTSINNVLSSDNPRAMSVTLVIGILDIQTGQLVYANGGHNPPIVITRDGARFIENKEGPLVGAMPGIIYSDSTLTLSNGQGFMLYTDGVNGVINKTGERFSNQRMLDEVSKEWDLPSETIVTNLLNRIKKYADSAPQADEIAILMVKFQK</sequence>
<dbReference type="InterPro" id="IPR036457">
    <property type="entry name" value="PPM-type-like_dom_sf"/>
</dbReference>
<evidence type="ECO:0000259" key="3">
    <source>
        <dbReference type="PROSITE" id="PS50885"/>
    </source>
</evidence>
<proteinExistence type="predicted"/>
<evidence type="ECO:0000256" key="1">
    <source>
        <dbReference type="ARBA" id="ARBA00022801"/>
    </source>
</evidence>
<dbReference type="Gene3D" id="3.30.450.20">
    <property type="entry name" value="PAS domain"/>
    <property type="match status" value="2"/>
</dbReference>
<dbReference type="Proteomes" id="UP000231203">
    <property type="component" value="Unassembled WGS sequence"/>
</dbReference>
<evidence type="ECO:0000256" key="2">
    <source>
        <dbReference type="SAM" id="Phobius"/>
    </source>
</evidence>
<organism evidence="4 5">
    <name type="scientific">Desulfobacter postgatei</name>
    <dbReference type="NCBI Taxonomy" id="2293"/>
    <lineage>
        <taxon>Bacteria</taxon>
        <taxon>Pseudomonadati</taxon>
        <taxon>Thermodesulfobacteriota</taxon>
        <taxon>Desulfobacteria</taxon>
        <taxon>Desulfobacterales</taxon>
        <taxon>Desulfobacteraceae</taxon>
        <taxon>Desulfobacter</taxon>
    </lineage>
</organism>
<dbReference type="InterPro" id="IPR001932">
    <property type="entry name" value="PPM-type_phosphatase-like_dom"/>
</dbReference>
<comment type="caution">
    <text evidence="4">The sequence shown here is derived from an EMBL/GenBank/DDBJ whole genome shotgun (WGS) entry which is preliminary data.</text>
</comment>
<accession>A0A2G6MT17</accession>
<dbReference type="Gene3D" id="3.60.40.10">
    <property type="entry name" value="PPM-type phosphatase domain"/>
    <property type="match status" value="1"/>
</dbReference>
<name>A0A2G6MT17_9BACT</name>
<dbReference type="InterPro" id="IPR004010">
    <property type="entry name" value="Double_Cache_2"/>
</dbReference>
<dbReference type="GO" id="GO:0007165">
    <property type="term" value="P:signal transduction"/>
    <property type="evidence" value="ECO:0007669"/>
    <property type="project" value="InterPro"/>
</dbReference>
<feature type="transmembrane region" description="Helical" evidence="2">
    <location>
        <begin position="333"/>
        <end position="354"/>
    </location>
</feature>
<dbReference type="InterPro" id="IPR052016">
    <property type="entry name" value="Bact_Sigma-Reg"/>
</dbReference>
<evidence type="ECO:0000313" key="5">
    <source>
        <dbReference type="Proteomes" id="UP000231203"/>
    </source>
</evidence>
<keyword evidence="1" id="KW-0378">Hydrolase</keyword>
<dbReference type="PANTHER" id="PTHR43156">
    <property type="entry name" value="STAGE II SPORULATION PROTEIN E-RELATED"/>
    <property type="match status" value="1"/>
</dbReference>
<keyword evidence="2" id="KW-1133">Transmembrane helix</keyword>
<dbReference type="InterPro" id="IPR003660">
    <property type="entry name" value="HAMP_dom"/>
</dbReference>
<protein>
    <submittedName>
        <fullName evidence="4">Serine/threonine protein phosphatase</fullName>
    </submittedName>
</protein>
<dbReference type="EMBL" id="PDTI01000016">
    <property type="protein sequence ID" value="PIE63106.1"/>
    <property type="molecule type" value="Genomic_DNA"/>
</dbReference>
<reference evidence="4 5" key="1">
    <citation type="submission" date="2017-10" db="EMBL/GenBank/DDBJ databases">
        <title>Novel microbial diversity and functional potential in the marine mammal oral microbiome.</title>
        <authorList>
            <person name="Dudek N.K."/>
            <person name="Sun C.L."/>
            <person name="Burstein D."/>
            <person name="Kantor R.S."/>
            <person name="Aliaga Goltsman D.S."/>
            <person name="Bik E.M."/>
            <person name="Thomas B.C."/>
            <person name="Banfield J.F."/>
            <person name="Relman D.A."/>
        </authorList>
    </citation>
    <scope>NUCLEOTIDE SEQUENCE [LARGE SCALE GENOMIC DNA]</scope>
    <source>
        <strain evidence="4">DOLJORAL78_47_202</strain>
    </source>
</reference>
<feature type="transmembrane region" description="Helical" evidence="2">
    <location>
        <begin position="9"/>
        <end position="27"/>
    </location>
</feature>
<keyword evidence="2" id="KW-0472">Membrane</keyword>
<dbReference type="PANTHER" id="PTHR43156:SF2">
    <property type="entry name" value="STAGE II SPORULATION PROTEIN E"/>
    <property type="match status" value="1"/>
</dbReference>
<dbReference type="Pfam" id="PF00672">
    <property type="entry name" value="HAMP"/>
    <property type="match status" value="1"/>
</dbReference>
<dbReference type="AlphaFoldDB" id="A0A2G6MT17"/>
<dbReference type="Pfam" id="PF07228">
    <property type="entry name" value="SpoIIE"/>
    <property type="match status" value="1"/>
</dbReference>
<dbReference type="CDD" id="cd06225">
    <property type="entry name" value="HAMP"/>
    <property type="match status" value="1"/>
</dbReference>
<gene>
    <name evidence="4" type="ORF">CSA25_01940</name>
</gene>